<keyword evidence="3" id="KW-1185">Reference proteome</keyword>
<proteinExistence type="predicted"/>
<dbReference type="EMBL" id="KV241724">
    <property type="protein sequence ID" value="KZT75460.1"/>
    <property type="molecule type" value="Genomic_DNA"/>
</dbReference>
<gene>
    <name evidence="2" type="ORF">F511_47515</name>
</gene>
<organism evidence="2 3">
    <name type="scientific">Dorcoceras hygrometricum</name>
    <dbReference type="NCBI Taxonomy" id="472368"/>
    <lineage>
        <taxon>Eukaryota</taxon>
        <taxon>Viridiplantae</taxon>
        <taxon>Streptophyta</taxon>
        <taxon>Embryophyta</taxon>
        <taxon>Tracheophyta</taxon>
        <taxon>Spermatophyta</taxon>
        <taxon>Magnoliopsida</taxon>
        <taxon>eudicotyledons</taxon>
        <taxon>Gunneridae</taxon>
        <taxon>Pentapetalae</taxon>
        <taxon>asterids</taxon>
        <taxon>lamiids</taxon>
        <taxon>Lamiales</taxon>
        <taxon>Gesneriaceae</taxon>
        <taxon>Didymocarpoideae</taxon>
        <taxon>Trichosporeae</taxon>
        <taxon>Loxocarpinae</taxon>
        <taxon>Dorcoceras</taxon>
    </lineage>
</organism>
<evidence type="ECO:0000313" key="2">
    <source>
        <dbReference type="EMBL" id="KZT75460.1"/>
    </source>
</evidence>
<dbReference type="AlphaFoldDB" id="A0A2Z6ZY26"/>
<evidence type="ECO:0000313" key="3">
    <source>
        <dbReference type="Proteomes" id="UP000250235"/>
    </source>
</evidence>
<protein>
    <submittedName>
        <fullName evidence="2">Uncharacterized protein</fullName>
    </submittedName>
</protein>
<sequence length="114" mass="13390">MYQSQRSRRNDDFSSRAKTEDQPSRKLCASSRKHFKINSWTTSRSTMKRKTRCEVVAKGKEIISVDWIAMERKPDARYPVAVFEVSAVAQRIQRNQRSRWKESMAEIESCNCLN</sequence>
<reference evidence="2 3" key="1">
    <citation type="journal article" date="2015" name="Proc. Natl. Acad. Sci. U.S.A.">
        <title>The resurrection genome of Boea hygrometrica: A blueprint for survival of dehydration.</title>
        <authorList>
            <person name="Xiao L."/>
            <person name="Yang G."/>
            <person name="Zhang L."/>
            <person name="Yang X."/>
            <person name="Zhao S."/>
            <person name="Ji Z."/>
            <person name="Zhou Q."/>
            <person name="Hu M."/>
            <person name="Wang Y."/>
            <person name="Chen M."/>
            <person name="Xu Y."/>
            <person name="Jin H."/>
            <person name="Xiao X."/>
            <person name="Hu G."/>
            <person name="Bao F."/>
            <person name="Hu Y."/>
            <person name="Wan P."/>
            <person name="Li L."/>
            <person name="Deng X."/>
            <person name="Kuang T."/>
            <person name="Xiang C."/>
            <person name="Zhu J.K."/>
            <person name="Oliver M.J."/>
            <person name="He Y."/>
        </authorList>
    </citation>
    <scope>NUCLEOTIDE SEQUENCE [LARGE SCALE GENOMIC DNA]</scope>
    <source>
        <strain evidence="3">cv. XS01</strain>
    </source>
</reference>
<feature type="compositionally biased region" description="Basic and acidic residues" evidence="1">
    <location>
        <begin position="8"/>
        <end position="24"/>
    </location>
</feature>
<dbReference type="Proteomes" id="UP000250235">
    <property type="component" value="Unassembled WGS sequence"/>
</dbReference>
<evidence type="ECO:0000256" key="1">
    <source>
        <dbReference type="SAM" id="MobiDB-lite"/>
    </source>
</evidence>
<feature type="region of interest" description="Disordered" evidence="1">
    <location>
        <begin position="1"/>
        <end position="28"/>
    </location>
</feature>
<accession>A0A2Z6ZY26</accession>
<name>A0A2Z6ZY26_9LAMI</name>